<proteinExistence type="predicted"/>
<dbReference type="AlphaFoldDB" id="A0A0F9HTW9"/>
<evidence type="ECO:0000313" key="2">
    <source>
        <dbReference type="EMBL" id="KKM18562.1"/>
    </source>
</evidence>
<feature type="non-terminal residue" evidence="2">
    <location>
        <position position="1"/>
    </location>
</feature>
<comment type="caution">
    <text evidence="2">The sequence shown here is derived from an EMBL/GenBank/DDBJ whole genome shotgun (WGS) entry which is preliminary data.</text>
</comment>
<sequence>LKAHWPLILAIMTGPIGLIVLAIVTFKDDIINVFTSTWERVKNIFNDAIDVVTGAVKGFIGMVLGVLTMFKNTVVGIFTTIKDTVVNLVTGLGDTVTTVFNRNIAFWTGLFTGAKDLIIGIFTTLKNTVIDLATGLASTVTGAISEIVTAVSTKMEEIITFLIGLPERVYTLAGDIGRAIFNGIVDAIGGLPGAILDKIPGGSLVKGAAKKVLGFAGLQAGIWDVPGTGRKDQFPSLLAPGEMVLPAGLAEALRRGLSGGGEASSKSVNVTINNPQPAAAEDSMQRKLLLLSQLGVV</sequence>
<evidence type="ECO:0008006" key="3">
    <source>
        <dbReference type="Google" id="ProtNLM"/>
    </source>
</evidence>
<keyword evidence="1" id="KW-0472">Membrane</keyword>
<dbReference type="EMBL" id="LAZR01014193">
    <property type="protein sequence ID" value="KKM18562.1"/>
    <property type="molecule type" value="Genomic_DNA"/>
</dbReference>
<keyword evidence="1" id="KW-0812">Transmembrane</keyword>
<reference evidence="2" key="1">
    <citation type="journal article" date="2015" name="Nature">
        <title>Complex archaea that bridge the gap between prokaryotes and eukaryotes.</title>
        <authorList>
            <person name="Spang A."/>
            <person name="Saw J.H."/>
            <person name="Jorgensen S.L."/>
            <person name="Zaremba-Niedzwiedzka K."/>
            <person name="Martijn J."/>
            <person name="Lind A.E."/>
            <person name="van Eijk R."/>
            <person name="Schleper C."/>
            <person name="Guy L."/>
            <person name="Ettema T.J."/>
        </authorList>
    </citation>
    <scope>NUCLEOTIDE SEQUENCE</scope>
</reference>
<gene>
    <name evidence="2" type="ORF">LCGC14_1664410</name>
</gene>
<name>A0A0F9HTW9_9ZZZZ</name>
<keyword evidence="1" id="KW-1133">Transmembrane helix</keyword>
<evidence type="ECO:0000256" key="1">
    <source>
        <dbReference type="SAM" id="Phobius"/>
    </source>
</evidence>
<organism evidence="2">
    <name type="scientific">marine sediment metagenome</name>
    <dbReference type="NCBI Taxonomy" id="412755"/>
    <lineage>
        <taxon>unclassified sequences</taxon>
        <taxon>metagenomes</taxon>
        <taxon>ecological metagenomes</taxon>
    </lineage>
</organism>
<protein>
    <recommendedName>
        <fullName evidence="3">Phage tail tape measure protein domain-containing protein</fullName>
    </recommendedName>
</protein>
<feature type="transmembrane region" description="Helical" evidence="1">
    <location>
        <begin position="7"/>
        <end position="26"/>
    </location>
</feature>
<accession>A0A0F9HTW9</accession>